<feature type="transmembrane region" description="Helical" evidence="1">
    <location>
        <begin position="101"/>
        <end position="122"/>
    </location>
</feature>
<evidence type="ECO:0000313" key="2">
    <source>
        <dbReference type="EMBL" id="QLG62805.1"/>
    </source>
</evidence>
<dbReference type="Proteomes" id="UP000509626">
    <property type="component" value="Chromosome"/>
</dbReference>
<evidence type="ECO:0000256" key="1">
    <source>
        <dbReference type="SAM" id="Phobius"/>
    </source>
</evidence>
<dbReference type="KEGG" id="halu:HUG12_14145"/>
<dbReference type="AlphaFoldDB" id="A0A7D5QLH5"/>
<dbReference type="InterPro" id="IPR052712">
    <property type="entry name" value="Acid_resist_chaperone_HdeD"/>
</dbReference>
<feature type="transmembrane region" description="Helical" evidence="1">
    <location>
        <begin position="134"/>
        <end position="155"/>
    </location>
</feature>
<protein>
    <submittedName>
        <fullName evidence="2">DUF308 domain-containing protein</fullName>
    </submittedName>
</protein>
<dbReference type="Pfam" id="PF03729">
    <property type="entry name" value="DUF308"/>
    <property type="match status" value="1"/>
</dbReference>
<proteinExistence type="predicted"/>
<feature type="transmembrane region" description="Helical" evidence="1">
    <location>
        <begin position="27"/>
        <end position="45"/>
    </location>
</feature>
<dbReference type="GeneID" id="56038622"/>
<dbReference type="GO" id="GO:0005886">
    <property type="term" value="C:plasma membrane"/>
    <property type="evidence" value="ECO:0007669"/>
    <property type="project" value="TreeGrafter"/>
</dbReference>
<name>A0A7D5QLH5_9EURY</name>
<keyword evidence="3" id="KW-1185">Reference proteome</keyword>
<feature type="transmembrane region" description="Helical" evidence="1">
    <location>
        <begin position="51"/>
        <end position="70"/>
    </location>
</feature>
<gene>
    <name evidence="2" type="ORF">HUG12_14145</name>
</gene>
<keyword evidence="1" id="KW-0472">Membrane</keyword>
<reference evidence="2 3" key="1">
    <citation type="submission" date="2020-06" db="EMBL/GenBank/DDBJ databases">
        <title>NJ-3-1, isolated from saline soil.</title>
        <authorList>
            <person name="Cui H.L."/>
            <person name="Shi X."/>
        </authorList>
    </citation>
    <scope>NUCLEOTIDE SEQUENCE [LARGE SCALE GENOMIC DNA]</scope>
    <source>
        <strain evidence="2 3">NJ-3-1</strain>
    </source>
</reference>
<accession>A0A7D5QLH5</accession>
<dbReference type="EMBL" id="CP058579">
    <property type="protein sequence ID" value="QLG62805.1"/>
    <property type="molecule type" value="Genomic_DNA"/>
</dbReference>
<dbReference type="InterPro" id="IPR005325">
    <property type="entry name" value="DUF308_memb"/>
</dbReference>
<keyword evidence="1" id="KW-0812">Transmembrane</keyword>
<sequence length="205" mass="21237">MSTGEPRRTEPGASTPGLETSWRSLEVGGIVVAILGLLALLFPLVATVSVAVVFGGLLVVGGLVHVAHAFRAREWRGFLLEALLGVVYAFGGIALLSNPVIGVVTLTVLLVAYLLVSGLVEIAMGAAFREEEGWAWVIASGTFSVVLAGLLWVGFFAVVPWALGVIVGVHLLSTGLSMIVVARGVRRRVGGRDAGSMANPEPGKG</sequence>
<dbReference type="OrthoDB" id="306524at2157"/>
<feature type="transmembrane region" description="Helical" evidence="1">
    <location>
        <begin position="77"/>
        <end position="95"/>
    </location>
</feature>
<dbReference type="PANTHER" id="PTHR34989">
    <property type="entry name" value="PROTEIN HDED"/>
    <property type="match status" value="1"/>
</dbReference>
<organism evidence="2 3">
    <name type="scientific">Halorarum salinum</name>
    <dbReference type="NCBI Taxonomy" id="2743089"/>
    <lineage>
        <taxon>Archaea</taxon>
        <taxon>Methanobacteriati</taxon>
        <taxon>Methanobacteriota</taxon>
        <taxon>Stenosarchaea group</taxon>
        <taxon>Halobacteria</taxon>
        <taxon>Halobacteriales</taxon>
        <taxon>Haloferacaceae</taxon>
        <taxon>Halorarum</taxon>
    </lineage>
</organism>
<feature type="transmembrane region" description="Helical" evidence="1">
    <location>
        <begin position="161"/>
        <end position="182"/>
    </location>
</feature>
<keyword evidence="1" id="KW-1133">Transmembrane helix</keyword>
<evidence type="ECO:0000313" key="3">
    <source>
        <dbReference type="Proteomes" id="UP000509626"/>
    </source>
</evidence>
<dbReference type="RefSeq" id="WP_179269390.1">
    <property type="nucleotide sequence ID" value="NZ_CP058579.1"/>
</dbReference>
<dbReference type="PANTHER" id="PTHR34989:SF1">
    <property type="entry name" value="PROTEIN HDED"/>
    <property type="match status" value="1"/>
</dbReference>